<evidence type="ECO:0000256" key="8">
    <source>
        <dbReference type="ARBA" id="ARBA00023211"/>
    </source>
</evidence>
<evidence type="ECO:0000256" key="3">
    <source>
        <dbReference type="ARBA" id="ARBA00022759"/>
    </source>
</evidence>
<evidence type="ECO:0000313" key="12">
    <source>
        <dbReference type="Proteomes" id="UP000824209"/>
    </source>
</evidence>
<dbReference type="EC" id="3.1.-.-" evidence="10"/>
<evidence type="ECO:0000256" key="6">
    <source>
        <dbReference type="ARBA" id="ARBA00023118"/>
    </source>
</evidence>
<dbReference type="Proteomes" id="UP000824209">
    <property type="component" value="Unassembled WGS sequence"/>
</dbReference>
<dbReference type="NCBIfam" id="TIGR00287">
    <property type="entry name" value="cas1"/>
    <property type="match status" value="1"/>
</dbReference>
<proteinExistence type="inferred from homology"/>
<dbReference type="GO" id="GO:0004520">
    <property type="term" value="F:DNA endonuclease activity"/>
    <property type="evidence" value="ECO:0007669"/>
    <property type="project" value="InterPro"/>
</dbReference>
<evidence type="ECO:0000313" key="11">
    <source>
        <dbReference type="EMBL" id="HJB40448.1"/>
    </source>
</evidence>
<keyword evidence="4 10" id="KW-0378">Hydrolase</keyword>
<dbReference type="PANTHER" id="PTHR34353">
    <property type="entry name" value="CRISPR-ASSOCIATED ENDONUCLEASE CAS1 1"/>
    <property type="match status" value="1"/>
</dbReference>
<evidence type="ECO:0000256" key="5">
    <source>
        <dbReference type="ARBA" id="ARBA00022842"/>
    </source>
</evidence>
<name>A0A9D2M4X0_9FIRM</name>
<dbReference type="GO" id="GO:0016787">
    <property type="term" value="F:hydrolase activity"/>
    <property type="evidence" value="ECO:0007669"/>
    <property type="project" value="UniProtKB-KW"/>
</dbReference>
<dbReference type="PANTHER" id="PTHR34353:SF2">
    <property type="entry name" value="CRISPR-ASSOCIATED ENDONUCLEASE CAS1 1"/>
    <property type="match status" value="1"/>
</dbReference>
<keyword evidence="1 10" id="KW-0540">Nuclease</keyword>
<dbReference type="Pfam" id="PF01867">
    <property type="entry name" value="Cas_Cas1"/>
    <property type="match status" value="1"/>
</dbReference>
<reference evidence="11" key="1">
    <citation type="journal article" date="2021" name="PeerJ">
        <title>Extensive microbial diversity within the chicken gut microbiome revealed by metagenomics and culture.</title>
        <authorList>
            <person name="Gilroy R."/>
            <person name="Ravi A."/>
            <person name="Getino M."/>
            <person name="Pursley I."/>
            <person name="Horton D.L."/>
            <person name="Alikhan N.F."/>
            <person name="Baker D."/>
            <person name="Gharbi K."/>
            <person name="Hall N."/>
            <person name="Watson M."/>
            <person name="Adriaenssens E.M."/>
            <person name="Foster-Nyarko E."/>
            <person name="Jarju S."/>
            <person name="Secka A."/>
            <person name="Antonio M."/>
            <person name="Oren A."/>
            <person name="Chaudhuri R.R."/>
            <person name="La Ragione R."/>
            <person name="Hildebrand F."/>
            <person name="Pallen M.J."/>
        </authorList>
    </citation>
    <scope>NUCLEOTIDE SEQUENCE</scope>
    <source>
        <strain evidence="11">ChiBcec8-14828</strain>
    </source>
</reference>
<comment type="cofactor">
    <cofactor evidence="10">
        <name>Mg(2+)</name>
        <dbReference type="ChEBI" id="CHEBI:18420"/>
    </cofactor>
    <cofactor evidence="10">
        <name>Mn(2+)</name>
        <dbReference type="ChEBI" id="CHEBI:29035"/>
    </cofactor>
</comment>
<protein>
    <recommendedName>
        <fullName evidence="10">CRISPR-associated endonuclease Cas1</fullName>
        <ecNumber evidence="10">3.1.-.-</ecNumber>
    </recommendedName>
</protein>
<dbReference type="GO" id="GO:0043571">
    <property type="term" value="P:maintenance of CRISPR repeat elements"/>
    <property type="evidence" value="ECO:0007669"/>
    <property type="project" value="UniProtKB-UniRule"/>
</dbReference>
<dbReference type="InterPro" id="IPR042206">
    <property type="entry name" value="CRISPR-assoc_Cas1_C"/>
</dbReference>
<keyword evidence="5 10" id="KW-0460">Magnesium</keyword>
<dbReference type="InterPro" id="IPR042211">
    <property type="entry name" value="CRISPR-assoc_Cas1_N"/>
</dbReference>
<evidence type="ECO:0000256" key="2">
    <source>
        <dbReference type="ARBA" id="ARBA00022723"/>
    </source>
</evidence>
<dbReference type="GO" id="GO:0046872">
    <property type="term" value="F:metal ion binding"/>
    <property type="evidence" value="ECO:0007669"/>
    <property type="project" value="UniProtKB-UniRule"/>
</dbReference>
<dbReference type="Gene3D" id="3.100.10.20">
    <property type="entry name" value="CRISPR-associated endonuclease Cas1, N-terminal domain"/>
    <property type="match status" value="1"/>
</dbReference>
<accession>A0A9D2M4X0</accession>
<comment type="caution">
    <text evidence="11">The sequence shown here is derived from an EMBL/GenBank/DDBJ whole genome shotgun (WGS) entry which is preliminary data.</text>
</comment>
<keyword evidence="2 10" id="KW-0479">Metal-binding</keyword>
<organism evidence="11 12">
    <name type="scientific">Candidatus Ruthenibacterium avium</name>
    <dbReference type="NCBI Taxonomy" id="2838751"/>
    <lineage>
        <taxon>Bacteria</taxon>
        <taxon>Bacillati</taxon>
        <taxon>Bacillota</taxon>
        <taxon>Clostridia</taxon>
        <taxon>Eubacteriales</taxon>
        <taxon>Oscillospiraceae</taxon>
        <taxon>Ruthenibacterium</taxon>
    </lineage>
</organism>
<dbReference type="GO" id="GO:0051607">
    <property type="term" value="P:defense response to virus"/>
    <property type="evidence" value="ECO:0007669"/>
    <property type="project" value="UniProtKB-UniRule"/>
</dbReference>
<dbReference type="InterPro" id="IPR002729">
    <property type="entry name" value="CRISPR-assoc_Cas1"/>
</dbReference>
<dbReference type="HAMAP" id="MF_01470">
    <property type="entry name" value="Cas1"/>
    <property type="match status" value="1"/>
</dbReference>
<keyword evidence="8 10" id="KW-0464">Manganese</keyword>
<dbReference type="GO" id="GO:0003677">
    <property type="term" value="F:DNA binding"/>
    <property type="evidence" value="ECO:0007669"/>
    <property type="project" value="UniProtKB-KW"/>
</dbReference>
<dbReference type="EMBL" id="DWYA01000077">
    <property type="protein sequence ID" value="HJB40448.1"/>
    <property type="molecule type" value="Genomic_DNA"/>
</dbReference>
<feature type="binding site" evidence="10">
    <location>
        <position position="219"/>
    </location>
    <ligand>
        <name>Mn(2+)</name>
        <dbReference type="ChEBI" id="CHEBI:29035"/>
    </ligand>
</feature>
<evidence type="ECO:0000256" key="9">
    <source>
        <dbReference type="ARBA" id="ARBA00038592"/>
    </source>
</evidence>
<feature type="binding site" evidence="10">
    <location>
        <position position="204"/>
    </location>
    <ligand>
        <name>Mn(2+)</name>
        <dbReference type="ChEBI" id="CHEBI:29035"/>
    </ligand>
</feature>
<dbReference type="NCBIfam" id="TIGR03639">
    <property type="entry name" value="cas1_NMENI"/>
    <property type="match status" value="1"/>
</dbReference>
<keyword evidence="6 10" id="KW-0051">Antiviral defense</keyword>
<gene>
    <name evidence="10 11" type="primary">cas1</name>
    <name evidence="11" type="ORF">H9943_08655</name>
</gene>
<keyword evidence="7 10" id="KW-0238">DNA-binding</keyword>
<dbReference type="Gene3D" id="1.20.120.920">
    <property type="entry name" value="CRISPR-associated endonuclease Cas1, C-terminal domain"/>
    <property type="match status" value="1"/>
</dbReference>
<sequence length="306" mass="34448">MWRTLIVQAGEKITLQNNWLYVCSEEQEARVPVGDLYSVVIDNRRAMLSVAVLTTLAQAGVHILFCDESHVPTAQLLPLNAHYQPLAVLSAQMAWTQEWKDLVWQRIVQAKITNQARALRFCHVKTEKVQELEALAAAVLPGDKGNREAQAAKRHFRALFGAGFTRGDDDVTNAALNYGYTILRSAVCKTLAAYGYNCALGIHHMGRGNAFNLADDLMEPLRPLVDYWVDSHCDELFETLTKSNRSSLIALVNHVIRFENKKMRVRYAIDWYVKSFTAAVQGQDAGLLRLPELLRSDPCFEDEQDG</sequence>
<feature type="binding site" evidence="10">
    <location>
        <position position="148"/>
    </location>
    <ligand>
        <name>Mn(2+)</name>
        <dbReference type="ChEBI" id="CHEBI:29035"/>
    </ligand>
</feature>
<evidence type="ECO:0000256" key="4">
    <source>
        <dbReference type="ARBA" id="ARBA00022801"/>
    </source>
</evidence>
<evidence type="ECO:0000256" key="10">
    <source>
        <dbReference type="HAMAP-Rule" id="MF_01470"/>
    </source>
</evidence>
<evidence type="ECO:0000256" key="1">
    <source>
        <dbReference type="ARBA" id="ARBA00022722"/>
    </source>
</evidence>
<comment type="function">
    <text evidence="10">CRISPR (clustered regularly interspaced short palindromic repeat), is an adaptive immune system that provides protection against mobile genetic elements (viruses, transposable elements and conjugative plasmids). CRISPR clusters contain spacers, sequences complementary to antecedent mobile elements, and target invading nucleic acids. CRISPR clusters are transcribed and processed into CRISPR RNA (crRNA). Acts as a dsDNA endonuclease. Involved in the integration of spacer DNA into the CRISPR cassette.</text>
</comment>
<evidence type="ECO:0000256" key="7">
    <source>
        <dbReference type="ARBA" id="ARBA00023125"/>
    </source>
</evidence>
<dbReference type="InterPro" id="IPR019855">
    <property type="entry name" value="CRISPR-assoc_Cas1_NMENI"/>
</dbReference>
<comment type="similarity">
    <text evidence="10">Belongs to the CRISPR-associated endonuclease Cas1 family.</text>
</comment>
<dbReference type="AlphaFoldDB" id="A0A9D2M4X0"/>
<keyword evidence="3 10" id="KW-0255">Endonuclease</keyword>
<dbReference type="InterPro" id="IPR050646">
    <property type="entry name" value="Cas1"/>
</dbReference>
<reference evidence="11" key="2">
    <citation type="submission" date="2021-04" db="EMBL/GenBank/DDBJ databases">
        <authorList>
            <person name="Gilroy R."/>
        </authorList>
    </citation>
    <scope>NUCLEOTIDE SEQUENCE</scope>
    <source>
        <strain evidence="11">ChiBcec8-14828</strain>
    </source>
</reference>
<comment type="subunit">
    <text evidence="9 10">Homodimer, forms a heterotetramer with a Cas2 homodimer.</text>
</comment>